<dbReference type="AlphaFoldDB" id="A0A813WBP5"/>
<dbReference type="EC" id="3.1.1.29" evidence="1"/>
<evidence type="ECO:0000259" key="6">
    <source>
        <dbReference type="PROSITE" id="PS50030"/>
    </source>
</evidence>
<evidence type="ECO:0000256" key="1">
    <source>
        <dbReference type="ARBA" id="ARBA00013260"/>
    </source>
</evidence>
<protein>
    <recommendedName>
        <fullName evidence="1">peptidyl-tRNA hydrolase</fullName>
        <ecNumber evidence="1">3.1.1.29</ecNumber>
    </recommendedName>
</protein>
<dbReference type="EMBL" id="CAJNOH010000082">
    <property type="protein sequence ID" value="CAF0850182.1"/>
    <property type="molecule type" value="Genomic_DNA"/>
</dbReference>
<dbReference type="Proteomes" id="UP000663870">
    <property type="component" value="Unassembled WGS sequence"/>
</dbReference>
<dbReference type="SUPFAM" id="SSF102462">
    <property type="entry name" value="Peptidyl-tRNA hydrolase II"/>
    <property type="match status" value="1"/>
</dbReference>
<dbReference type="PANTHER" id="PTHR12649:SF11">
    <property type="entry name" value="PEPTIDYL-TRNA HYDROLASE 2, MITOCHONDRIAL"/>
    <property type="match status" value="1"/>
</dbReference>
<evidence type="ECO:0000313" key="10">
    <source>
        <dbReference type="Proteomes" id="UP000663870"/>
    </source>
</evidence>
<dbReference type="Pfam" id="PF01981">
    <property type="entry name" value="PTH2"/>
    <property type="match status" value="1"/>
</dbReference>
<evidence type="ECO:0000313" key="7">
    <source>
        <dbReference type="EMBL" id="CAF0848447.1"/>
    </source>
</evidence>
<dbReference type="EMBL" id="CAJNOL010000104">
    <property type="protein sequence ID" value="CAF0848447.1"/>
    <property type="molecule type" value="Genomic_DNA"/>
</dbReference>
<evidence type="ECO:0000256" key="5">
    <source>
        <dbReference type="SAM" id="MobiDB-lite"/>
    </source>
</evidence>
<accession>A0A813WBP5</accession>
<reference evidence="7" key="1">
    <citation type="submission" date="2021-02" db="EMBL/GenBank/DDBJ databases">
        <authorList>
            <person name="Nowell W R."/>
        </authorList>
    </citation>
    <scope>NUCLEOTIDE SEQUENCE</scope>
</reference>
<feature type="compositionally biased region" description="Polar residues" evidence="5">
    <location>
        <begin position="242"/>
        <end position="259"/>
    </location>
</feature>
<dbReference type="InterPro" id="IPR009060">
    <property type="entry name" value="UBA-like_sf"/>
</dbReference>
<organism evidence="7 10">
    <name type="scientific">Rotaria sordida</name>
    <dbReference type="NCBI Taxonomy" id="392033"/>
    <lineage>
        <taxon>Eukaryota</taxon>
        <taxon>Metazoa</taxon>
        <taxon>Spiralia</taxon>
        <taxon>Gnathifera</taxon>
        <taxon>Rotifera</taxon>
        <taxon>Eurotatoria</taxon>
        <taxon>Bdelloidea</taxon>
        <taxon>Philodinida</taxon>
        <taxon>Philodinidae</taxon>
        <taxon>Rotaria</taxon>
    </lineage>
</organism>
<name>A0A813WBP5_9BILA</name>
<evidence type="ECO:0000313" key="8">
    <source>
        <dbReference type="EMBL" id="CAF0850182.1"/>
    </source>
</evidence>
<dbReference type="SUPFAM" id="SSF46934">
    <property type="entry name" value="UBA-like"/>
    <property type="match status" value="1"/>
</dbReference>
<dbReference type="Pfam" id="PF22562">
    <property type="entry name" value="UBA_7"/>
    <property type="match status" value="1"/>
</dbReference>
<evidence type="ECO:0000313" key="9">
    <source>
        <dbReference type="EMBL" id="CAF0851265.1"/>
    </source>
</evidence>
<dbReference type="InterPro" id="IPR023476">
    <property type="entry name" value="Pep_tRNA_hydro_II_dom_sf"/>
</dbReference>
<keyword evidence="10" id="KW-1185">Reference proteome</keyword>
<dbReference type="Gene3D" id="3.40.1490.10">
    <property type="entry name" value="Bit1"/>
    <property type="match status" value="1"/>
</dbReference>
<dbReference type="FunFam" id="3.40.1490.10:FF:000002">
    <property type="entry name" value="Peptidyl-tRNA hydrolase 2, mitochondrial"/>
    <property type="match status" value="1"/>
</dbReference>
<dbReference type="PANTHER" id="PTHR12649">
    <property type="entry name" value="PEPTIDYL-TRNA HYDROLASE 2"/>
    <property type="match status" value="1"/>
</dbReference>
<keyword evidence="2" id="KW-0378">Hydrolase</keyword>
<dbReference type="Proteomes" id="UP000663854">
    <property type="component" value="Unassembled WGS sequence"/>
</dbReference>
<comment type="caution">
    <text evidence="7">The sequence shown here is derived from an EMBL/GenBank/DDBJ whole genome shotgun (WGS) entry which is preliminary data.</text>
</comment>
<dbReference type="PROSITE" id="PS50030">
    <property type="entry name" value="UBA"/>
    <property type="match status" value="1"/>
</dbReference>
<comment type="catalytic activity">
    <reaction evidence="4">
        <text>an N-acyl-L-alpha-aminoacyl-tRNA + H2O = an N-acyl-L-amino acid + a tRNA + H(+)</text>
        <dbReference type="Rhea" id="RHEA:54448"/>
        <dbReference type="Rhea" id="RHEA-COMP:10123"/>
        <dbReference type="Rhea" id="RHEA-COMP:13883"/>
        <dbReference type="ChEBI" id="CHEBI:15377"/>
        <dbReference type="ChEBI" id="CHEBI:15378"/>
        <dbReference type="ChEBI" id="CHEBI:59874"/>
        <dbReference type="ChEBI" id="CHEBI:78442"/>
        <dbReference type="ChEBI" id="CHEBI:138191"/>
        <dbReference type="EC" id="3.1.1.29"/>
    </reaction>
</comment>
<gene>
    <name evidence="7" type="ORF">JXQ802_LOCUS6563</name>
    <name evidence="9" type="ORF">JXQ802_LOCUS6704</name>
    <name evidence="8" type="ORF">PYM288_LOCUS7023</name>
</gene>
<evidence type="ECO:0000256" key="3">
    <source>
        <dbReference type="ARBA" id="ARBA00038050"/>
    </source>
</evidence>
<evidence type="ECO:0000256" key="2">
    <source>
        <dbReference type="ARBA" id="ARBA00022801"/>
    </source>
</evidence>
<dbReference type="InterPro" id="IPR015940">
    <property type="entry name" value="UBA"/>
</dbReference>
<feature type="domain" description="UBA" evidence="6">
    <location>
        <begin position="19"/>
        <end position="60"/>
    </location>
</feature>
<comment type="similarity">
    <text evidence="3">Belongs to the PTH2 family.</text>
</comment>
<proteinExistence type="inferred from homology"/>
<dbReference type="Gene3D" id="1.10.8.10">
    <property type="entry name" value="DNA helicase RuvA subunit, C-terminal domain"/>
    <property type="match status" value="1"/>
</dbReference>
<dbReference type="GO" id="GO:0004045">
    <property type="term" value="F:peptidyl-tRNA hydrolase activity"/>
    <property type="evidence" value="ECO:0007669"/>
    <property type="project" value="UniProtKB-EC"/>
</dbReference>
<dbReference type="NCBIfam" id="TIGR00283">
    <property type="entry name" value="arch_pth2"/>
    <property type="match status" value="1"/>
</dbReference>
<dbReference type="GO" id="GO:0005829">
    <property type="term" value="C:cytosol"/>
    <property type="evidence" value="ECO:0007669"/>
    <property type="project" value="TreeGrafter"/>
</dbReference>
<sequence>MAEGGPSAASATSSYSNNDVNEQFLKSLMEMGIHREDARQALRIVNNRSLEDALAVVFGESPSFFAESVTSASGASVEQATQVSYESNVIPTDSDTTDQNMMTYKMLFIVNGSLSMSSGKIAAQVAHAAVDLYQKILDQRLMAVNFWRISGQRKIVVRGDSAEELLDIEQRVSINKSVVKSIIRDAGRTEIASGSITCLGLFGTDSQLDPITGHLKLMNDCLKCSGTNIQQQKSRKTKQDTETQLPSPPTNSNDTSNTQ</sequence>
<dbReference type="InterPro" id="IPR002833">
    <property type="entry name" value="PTH2"/>
</dbReference>
<feature type="region of interest" description="Disordered" evidence="5">
    <location>
        <begin position="228"/>
        <end position="259"/>
    </location>
</feature>
<evidence type="ECO:0000256" key="4">
    <source>
        <dbReference type="ARBA" id="ARBA00048707"/>
    </source>
</evidence>
<dbReference type="EMBL" id="CAJNOL010000107">
    <property type="protein sequence ID" value="CAF0851265.1"/>
    <property type="molecule type" value="Genomic_DNA"/>
</dbReference>